<keyword evidence="1" id="KW-0732">Signal</keyword>
<evidence type="ECO:0000256" key="7">
    <source>
        <dbReference type="ARBA" id="ARBA00023326"/>
    </source>
</evidence>
<evidence type="ECO:0000256" key="1">
    <source>
        <dbReference type="ARBA" id="ARBA00022729"/>
    </source>
</evidence>
<keyword evidence="12" id="KW-0812">Transmembrane</keyword>
<dbReference type="Gene3D" id="3.20.20.40">
    <property type="entry name" value="1, 4-beta cellobiohydrolase"/>
    <property type="match status" value="1"/>
</dbReference>
<feature type="active site" description="Proton donor" evidence="9">
    <location>
        <position position="259"/>
    </location>
</feature>
<feature type="transmembrane region" description="Helical" evidence="12">
    <location>
        <begin position="33"/>
        <end position="53"/>
    </location>
</feature>
<gene>
    <name evidence="13" type="ordered locus">Gobs_0234</name>
</gene>
<evidence type="ECO:0000256" key="8">
    <source>
        <dbReference type="PROSITE-ProRule" id="PRU10056"/>
    </source>
</evidence>
<dbReference type="PANTHER" id="PTHR34876:SF4">
    <property type="entry name" value="1,4-BETA-D-GLUCAN CELLOBIOHYDROLASE C-RELATED"/>
    <property type="match status" value="1"/>
</dbReference>
<dbReference type="PROSITE" id="PS00655">
    <property type="entry name" value="GLYCOSYL_HYDROL_F6_1"/>
    <property type="match status" value="1"/>
</dbReference>
<dbReference type="SUPFAM" id="SSF51989">
    <property type="entry name" value="Glycosyl hydrolases family 6, cellulases"/>
    <property type="match status" value="1"/>
</dbReference>
<evidence type="ECO:0000313" key="13">
    <source>
        <dbReference type="EMBL" id="ADB73039.1"/>
    </source>
</evidence>
<dbReference type="GO" id="GO:0030245">
    <property type="term" value="P:cellulose catabolic process"/>
    <property type="evidence" value="ECO:0007669"/>
    <property type="project" value="UniProtKB-KW"/>
</dbReference>
<dbReference type="CAZy" id="GH6">
    <property type="family name" value="Glycoside Hydrolase Family 6"/>
</dbReference>
<dbReference type="PANTHER" id="PTHR34876">
    <property type="match status" value="1"/>
</dbReference>
<evidence type="ECO:0000256" key="4">
    <source>
        <dbReference type="ARBA" id="ARBA00023157"/>
    </source>
</evidence>
<dbReference type="GO" id="GO:0004553">
    <property type="term" value="F:hydrolase activity, hydrolyzing O-glycosyl compounds"/>
    <property type="evidence" value="ECO:0007669"/>
    <property type="project" value="InterPro"/>
</dbReference>
<dbReference type="AlphaFoldDB" id="D2S411"/>
<dbReference type="EC" id="3.2.1.-" evidence="10"/>
<keyword evidence="4" id="KW-1015">Disulfide bond</keyword>
<dbReference type="eggNOG" id="COG5297">
    <property type="taxonomic scope" value="Bacteria"/>
</dbReference>
<evidence type="ECO:0000256" key="6">
    <source>
        <dbReference type="ARBA" id="ARBA00023295"/>
    </source>
</evidence>
<proteinExistence type="inferred from homology"/>
<reference evidence="14" key="2">
    <citation type="submission" date="2010-01" db="EMBL/GenBank/DDBJ databases">
        <title>The complete genome of Geodermatophilus obscurus DSM 43160.</title>
        <authorList>
            <consortium name="US DOE Joint Genome Institute (JGI-PGF)"/>
            <person name="Lucas S."/>
            <person name="Copeland A."/>
            <person name="Lapidus A."/>
            <person name="Glavina del Rio T."/>
            <person name="Dalin E."/>
            <person name="Tice H."/>
            <person name="Bruce D."/>
            <person name="Goodwin L."/>
            <person name="Pitluck S."/>
            <person name="Kyrpides N."/>
            <person name="Mavromatis K."/>
            <person name="Ivanova N."/>
            <person name="Munk A.C."/>
            <person name="Brettin T."/>
            <person name="Detter J.C."/>
            <person name="Han C."/>
            <person name="Larimer F."/>
            <person name="Land M."/>
            <person name="Hauser L."/>
            <person name="Markowitz V."/>
            <person name="Cheng J.-F."/>
            <person name="Hugenholtz P."/>
            <person name="Woyke T."/>
            <person name="Wu D."/>
            <person name="Jando M."/>
            <person name="Schneider S."/>
            <person name="Klenk H.-P."/>
            <person name="Eisen J.A."/>
        </authorList>
    </citation>
    <scope>NUCLEOTIDE SEQUENCE [LARGE SCALE GENOMIC DNA]</scope>
    <source>
        <strain evidence="14">ATCC 25078 / DSM 43160 / JCM 3152 / KCC A-0152 / KCTC 9177 / NBRC 13315 / NRRL B-3577 / G-20</strain>
    </source>
</reference>
<dbReference type="HOGENOM" id="CLU_015488_2_1_11"/>
<evidence type="ECO:0000256" key="3">
    <source>
        <dbReference type="ARBA" id="ARBA00023001"/>
    </source>
</evidence>
<keyword evidence="12" id="KW-1133">Transmembrane helix</keyword>
<keyword evidence="14" id="KW-1185">Reference proteome</keyword>
<keyword evidence="3 10" id="KW-0136">Cellulose degradation</keyword>
<dbReference type="Pfam" id="PF01341">
    <property type="entry name" value="Glyco_hydro_6"/>
    <property type="match status" value="1"/>
</dbReference>
<keyword evidence="2 10" id="KW-0378">Hydrolase</keyword>
<dbReference type="InterPro" id="IPR001524">
    <property type="entry name" value="Glyco_hydro_6_CS"/>
</dbReference>
<sequence>MKESVHYFTCMPVVTTAPPSTSGRHRPGRGRRLLWTSGLAAALVGTGLVTPLLTGPEATPAAQPAIEQVRKVRPAPTTTAPAPAPAIASPTTSAPAPSSTTTAAPSTPASAAPTSSSAAGAPSTTTPAAPTSTAAPAPSTANPLAGMTFHGPNTGAALAAAQPGRSPEDAAALAQLAGVPTATWLGAWSGDVTAAVRQEVTAARAAGAVPVLVTYNVPGRDCGGYSAGGVDSSAEYLRWVQAVAAGIGTAQAVVVVEPDALALLCGDPAQRLSLLRSAVEVLEANAGTHTYLDAGHSTWIDAATMAERLRAAGVTAADGFALNVSNFQTTASNVAYGHQVSSLLGGAHFVVDTSRNGNGPGSDWCNPPGRALGERPTAQTGQPRVDAFLWVKRPGESDGTCNGGPAPGTFWDAYAIGLVRGY</sequence>
<feature type="compositionally biased region" description="Low complexity" evidence="11">
    <location>
        <begin position="74"/>
        <end position="141"/>
    </location>
</feature>
<name>D2S411_GEOOG</name>
<accession>D2S411</accession>
<evidence type="ECO:0000256" key="2">
    <source>
        <dbReference type="ARBA" id="ARBA00022801"/>
    </source>
</evidence>
<dbReference type="KEGG" id="gob:Gobs_0234"/>
<dbReference type="Proteomes" id="UP000001382">
    <property type="component" value="Chromosome"/>
</dbReference>
<evidence type="ECO:0000256" key="9">
    <source>
        <dbReference type="PROSITE-ProRule" id="PRU10057"/>
    </source>
</evidence>
<keyword evidence="7 10" id="KW-0624">Polysaccharide degradation</keyword>
<dbReference type="InterPro" id="IPR016288">
    <property type="entry name" value="Beta_cellobiohydrolase"/>
</dbReference>
<evidence type="ECO:0000256" key="10">
    <source>
        <dbReference type="RuleBase" id="RU361186"/>
    </source>
</evidence>
<comment type="similarity">
    <text evidence="10">Belongs to the glycosyl hydrolase family 6.</text>
</comment>
<dbReference type="PRINTS" id="PR00733">
    <property type="entry name" value="GLHYDRLASE6"/>
</dbReference>
<evidence type="ECO:0000256" key="12">
    <source>
        <dbReference type="SAM" id="Phobius"/>
    </source>
</evidence>
<keyword evidence="12" id="KW-0472">Membrane</keyword>
<dbReference type="EMBL" id="CP001867">
    <property type="protein sequence ID" value="ADB73039.1"/>
    <property type="molecule type" value="Genomic_DNA"/>
</dbReference>
<keyword evidence="6 10" id="KW-0326">Glycosidase</keyword>
<protein>
    <recommendedName>
        <fullName evidence="10">Glucanase</fullName>
        <ecNumber evidence="10">3.2.1.-</ecNumber>
    </recommendedName>
</protein>
<keyword evidence="5 10" id="KW-0119">Carbohydrate metabolism</keyword>
<feature type="region of interest" description="Disordered" evidence="11">
    <location>
        <begin position="72"/>
        <end position="163"/>
    </location>
</feature>
<evidence type="ECO:0000256" key="11">
    <source>
        <dbReference type="SAM" id="MobiDB-lite"/>
    </source>
</evidence>
<dbReference type="STRING" id="526225.Gobs_0234"/>
<evidence type="ECO:0000256" key="5">
    <source>
        <dbReference type="ARBA" id="ARBA00023277"/>
    </source>
</evidence>
<evidence type="ECO:0000313" key="14">
    <source>
        <dbReference type="Proteomes" id="UP000001382"/>
    </source>
</evidence>
<organism evidence="13 14">
    <name type="scientific">Geodermatophilus obscurus (strain ATCC 25078 / DSM 43160 / JCM 3152 / CCUG 61914 / KCC A-0152 / KCTC 9177 / NBRC 13315 / NRRL B-3577 / G-20)</name>
    <dbReference type="NCBI Taxonomy" id="526225"/>
    <lineage>
        <taxon>Bacteria</taxon>
        <taxon>Bacillati</taxon>
        <taxon>Actinomycetota</taxon>
        <taxon>Actinomycetes</taxon>
        <taxon>Geodermatophilales</taxon>
        <taxon>Geodermatophilaceae</taxon>
        <taxon>Geodermatophilus</taxon>
    </lineage>
</organism>
<reference evidence="13 14" key="1">
    <citation type="journal article" date="2010" name="Stand. Genomic Sci.">
        <title>Complete genome sequence of Geodermatophilus obscurus type strain (G-20).</title>
        <authorList>
            <person name="Ivanova N."/>
            <person name="Sikorski J."/>
            <person name="Jando M."/>
            <person name="Munk C."/>
            <person name="Lapidus A."/>
            <person name="Glavina Del Rio T."/>
            <person name="Copeland A."/>
            <person name="Tice H."/>
            <person name="Cheng J.-F."/>
            <person name="Lucas S."/>
            <person name="Chen F."/>
            <person name="Nolan M."/>
            <person name="Bruce D."/>
            <person name="Goodwin L."/>
            <person name="Pitluck S."/>
            <person name="Mavromatis K."/>
            <person name="Mikhailova N."/>
            <person name="Pati A."/>
            <person name="Chen A."/>
            <person name="Palaniappan K."/>
            <person name="Land M."/>
            <person name="Hauser L."/>
            <person name="Chang Y.-J."/>
            <person name="Jeffries C.D."/>
            <person name="Meincke L."/>
            <person name="Brettin T."/>
            <person name="Detter J.C."/>
            <person name="Detter J.C."/>
            <person name="Rohde M."/>
            <person name="Goeker M."/>
            <person name="Bristow J."/>
            <person name="Eisen J.A."/>
            <person name="Markowitz V."/>
            <person name="Hugenholtz P."/>
            <person name="Kyrpides N.C."/>
            <person name="Klenk H.-P."/>
        </authorList>
    </citation>
    <scope>NUCLEOTIDE SEQUENCE [LARGE SCALE GENOMIC DNA]</scope>
    <source>
        <strain evidence="14">ATCC 25078 / DSM 43160 / JCM 3152 / KCC A-0152 / KCTC 9177 / NBRC 13315 / NRRL B-3577 / G-20</strain>
    </source>
</reference>
<dbReference type="PROSITE" id="PS00656">
    <property type="entry name" value="GLYCOSYL_HYDROL_F6_2"/>
    <property type="match status" value="1"/>
</dbReference>
<feature type="active site" evidence="8">
    <location>
        <position position="221"/>
    </location>
</feature>
<dbReference type="InterPro" id="IPR036434">
    <property type="entry name" value="Beta_cellobiohydrolase_sf"/>
</dbReference>